<accession>A0A3G5A9E3</accession>
<feature type="non-terminal residue" evidence="1">
    <location>
        <position position="1"/>
    </location>
</feature>
<proteinExistence type="predicted"/>
<protein>
    <submittedName>
        <fullName evidence="1">Uncharacterized protein</fullName>
    </submittedName>
</protein>
<name>A0A3G5A9E3_9VIRU</name>
<dbReference type="EMBL" id="MK072331">
    <property type="protein sequence ID" value="AYV81969.1"/>
    <property type="molecule type" value="Genomic_DNA"/>
</dbReference>
<organism evidence="1">
    <name type="scientific">Harvfovirus sp</name>
    <dbReference type="NCBI Taxonomy" id="2487768"/>
    <lineage>
        <taxon>Viruses</taxon>
        <taxon>Varidnaviria</taxon>
        <taxon>Bamfordvirae</taxon>
        <taxon>Nucleocytoviricota</taxon>
        <taxon>Megaviricetes</taxon>
        <taxon>Imitervirales</taxon>
        <taxon>Mimiviridae</taxon>
        <taxon>Klosneuvirinae</taxon>
    </lineage>
</organism>
<gene>
    <name evidence="1" type="ORF">Harvfovirus89_1</name>
</gene>
<sequence>FNLIRDMKPSIDNFEADLTSFSVGFDTHLVIDRKITHAKDITISHYESRYYVAKHADLVSNFYLIIEYDTLYLDLEERLNLLDSTIELRIGGGTIYKYSLSTSLLFSQVRDKKVIDSDNQIKIPISILDSFVDDLFPIMNLCYHDVFIYFDLNPKLQNKISHHISYTGYFYLGSVDPLFSNYYGENISGTHVTDEQTKKARRSTADSFFEFYILQSTQISLQRNFLSNEFRYLTKFIIFRFIPKKASTIYEYLDMQPQLDEIHVSLDNNPPLSFTQDKILTINFMGIKLYILILTPEISTLQKLKQTLKTKDYLNSGINFNKINLVRFDFILDIPTEEFDVIATPINLNIQRMISGMSGVALI</sequence>
<evidence type="ECO:0000313" key="1">
    <source>
        <dbReference type="EMBL" id="AYV81969.1"/>
    </source>
</evidence>
<reference evidence="1" key="1">
    <citation type="submission" date="2018-10" db="EMBL/GenBank/DDBJ databases">
        <title>Hidden diversity of soil giant viruses.</title>
        <authorList>
            <person name="Schulz F."/>
            <person name="Alteio L."/>
            <person name="Goudeau D."/>
            <person name="Ryan E.M."/>
            <person name="Malmstrom R.R."/>
            <person name="Blanchard J."/>
            <person name="Woyke T."/>
        </authorList>
    </citation>
    <scope>NUCLEOTIDE SEQUENCE</scope>
    <source>
        <strain evidence="1">HAV1</strain>
    </source>
</reference>